<organism evidence="2 3">
    <name type="scientific">Pleurotus ostreatus</name>
    <name type="common">Oyster mushroom</name>
    <name type="synonym">White-rot fungus</name>
    <dbReference type="NCBI Taxonomy" id="5322"/>
    <lineage>
        <taxon>Eukaryota</taxon>
        <taxon>Fungi</taxon>
        <taxon>Dikarya</taxon>
        <taxon>Basidiomycota</taxon>
        <taxon>Agaricomycotina</taxon>
        <taxon>Agaricomycetes</taxon>
        <taxon>Agaricomycetidae</taxon>
        <taxon>Agaricales</taxon>
        <taxon>Pleurotineae</taxon>
        <taxon>Pleurotaceae</taxon>
        <taxon>Pleurotus</taxon>
    </lineage>
</organism>
<keyword evidence="3" id="KW-1185">Reference proteome</keyword>
<name>A0A8H6ZLE6_PLEOS</name>
<gene>
    <name evidence="2" type="ORF">PC9H_009231</name>
</gene>
<evidence type="ECO:0000313" key="3">
    <source>
        <dbReference type="Proteomes" id="UP000623687"/>
    </source>
</evidence>
<dbReference type="GeneID" id="59379049"/>
<dbReference type="AlphaFoldDB" id="A0A8H6ZLE6"/>
<comment type="caution">
    <text evidence="2">The sequence shown here is derived from an EMBL/GenBank/DDBJ whole genome shotgun (WGS) entry which is preliminary data.</text>
</comment>
<reference evidence="2" key="1">
    <citation type="submission" date="2019-07" db="EMBL/GenBank/DDBJ databases">
        <authorList>
            <person name="Palmer J.M."/>
        </authorList>
    </citation>
    <scope>NUCLEOTIDE SEQUENCE</scope>
    <source>
        <strain evidence="2">PC9</strain>
    </source>
</reference>
<dbReference type="EMBL" id="JACETU010000007">
    <property type="protein sequence ID" value="KAF7423933.1"/>
    <property type="molecule type" value="Genomic_DNA"/>
</dbReference>
<dbReference type="Proteomes" id="UP000623687">
    <property type="component" value="Unassembled WGS sequence"/>
</dbReference>
<feature type="compositionally biased region" description="Pro residues" evidence="1">
    <location>
        <begin position="74"/>
        <end position="92"/>
    </location>
</feature>
<proteinExistence type="predicted"/>
<feature type="region of interest" description="Disordered" evidence="1">
    <location>
        <begin position="66"/>
        <end position="141"/>
    </location>
</feature>
<accession>A0A8H6ZLE6</accession>
<dbReference type="VEuPathDB" id="FungiDB:PC9H_009231"/>
<protein>
    <submittedName>
        <fullName evidence="2">Uncharacterized protein</fullName>
    </submittedName>
</protein>
<evidence type="ECO:0000256" key="1">
    <source>
        <dbReference type="SAM" id="MobiDB-lite"/>
    </source>
</evidence>
<dbReference type="RefSeq" id="XP_036628127.1">
    <property type="nucleotide sequence ID" value="XM_036778738.1"/>
</dbReference>
<feature type="compositionally biased region" description="Low complexity" evidence="1">
    <location>
        <begin position="102"/>
        <end position="132"/>
    </location>
</feature>
<sequence length="141" mass="15137">MYTMALVCRDPALAEKQMAFMSREAYDKLMRLRAESGCSSNGHVGDKCVFFVDSCSFAHVRAWGQPAFRDIRPPSRPYPYPHGDAPPPPPPTTKRSSSCAIRAAGASPSPSSSRAGRTSSPRSSTASRTAPSLTPVSTRSC</sequence>
<evidence type="ECO:0000313" key="2">
    <source>
        <dbReference type="EMBL" id="KAF7423933.1"/>
    </source>
</evidence>